<keyword evidence="4 6" id="KW-0520">NAD</keyword>
<dbReference type="PROSITE" id="PS51383">
    <property type="entry name" value="YJEF_C_3"/>
    <property type="match status" value="1"/>
</dbReference>
<dbReference type="InterPro" id="IPR000631">
    <property type="entry name" value="CARKD"/>
</dbReference>
<comment type="catalytic activity">
    <reaction evidence="6">
        <text>(6S)-NADHX + ADP = AMP + phosphate + NADH + H(+)</text>
        <dbReference type="Rhea" id="RHEA:32223"/>
        <dbReference type="ChEBI" id="CHEBI:15378"/>
        <dbReference type="ChEBI" id="CHEBI:43474"/>
        <dbReference type="ChEBI" id="CHEBI:57945"/>
        <dbReference type="ChEBI" id="CHEBI:64074"/>
        <dbReference type="ChEBI" id="CHEBI:456215"/>
        <dbReference type="ChEBI" id="CHEBI:456216"/>
        <dbReference type="EC" id="4.2.1.136"/>
    </reaction>
</comment>
<comment type="function">
    <text evidence="6">Catalyzes the dehydration of the S-form of NAD(P)HX at the expense of ADP, which is converted to AMP. Together with NAD(P)HX epimerase, which catalyzes the epimerization of the S- and R-forms, the enzyme allows the repair of both epimers of NAD(P)HX, a damaged form of NAD(P)H that is a result of enzymatic or heat-dependent hydration.</text>
</comment>
<feature type="binding site" evidence="6">
    <location>
        <begin position="209"/>
        <end position="213"/>
    </location>
    <ligand>
        <name>AMP</name>
        <dbReference type="ChEBI" id="CHEBI:456215"/>
    </ligand>
</feature>
<keyword evidence="2 6" id="KW-0067">ATP-binding</keyword>
<feature type="domain" description="YjeF C-terminal" evidence="7">
    <location>
        <begin position="23"/>
        <end position="295"/>
    </location>
</feature>
<feature type="binding site" evidence="6">
    <location>
        <position position="172"/>
    </location>
    <ligand>
        <name>(6S)-NADPHX</name>
        <dbReference type="ChEBI" id="CHEBI:64076"/>
    </ligand>
</feature>
<evidence type="ECO:0000313" key="8">
    <source>
        <dbReference type="EMBL" id="MFD1465187.1"/>
    </source>
</evidence>
<evidence type="ECO:0000256" key="2">
    <source>
        <dbReference type="ARBA" id="ARBA00022840"/>
    </source>
</evidence>
<reference evidence="9" key="1">
    <citation type="journal article" date="2019" name="Int. J. Syst. Evol. Microbiol.">
        <title>The Global Catalogue of Microorganisms (GCM) 10K type strain sequencing project: providing services to taxonomists for standard genome sequencing and annotation.</title>
        <authorList>
            <consortium name="The Broad Institute Genomics Platform"/>
            <consortium name="The Broad Institute Genome Sequencing Center for Infectious Disease"/>
            <person name="Wu L."/>
            <person name="Ma J."/>
        </authorList>
    </citation>
    <scope>NUCLEOTIDE SEQUENCE [LARGE SCALE GENOMIC DNA]</scope>
    <source>
        <strain evidence="9">CCM 8951</strain>
    </source>
</reference>
<evidence type="ECO:0000256" key="6">
    <source>
        <dbReference type="HAMAP-Rule" id="MF_01965"/>
    </source>
</evidence>
<dbReference type="EC" id="4.2.1.136" evidence="6"/>
<evidence type="ECO:0000259" key="7">
    <source>
        <dbReference type="PROSITE" id="PS51383"/>
    </source>
</evidence>
<proteinExistence type="inferred from homology"/>
<dbReference type="Pfam" id="PF01256">
    <property type="entry name" value="Carb_kinase"/>
    <property type="match status" value="1"/>
</dbReference>
<feature type="binding site" evidence="6">
    <location>
        <position position="237"/>
    </location>
    <ligand>
        <name>AMP</name>
        <dbReference type="ChEBI" id="CHEBI:456215"/>
    </ligand>
</feature>
<evidence type="ECO:0000256" key="1">
    <source>
        <dbReference type="ARBA" id="ARBA00022741"/>
    </source>
</evidence>
<dbReference type="PANTHER" id="PTHR12592">
    <property type="entry name" value="ATP-DEPENDENT (S)-NAD(P)H-HYDRATE DEHYDRATASE FAMILY MEMBER"/>
    <property type="match status" value="1"/>
</dbReference>
<comment type="cofactor">
    <cofactor evidence="6">
        <name>Mg(2+)</name>
        <dbReference type="ChEBI" id="CHEBI:18420"/>
    </cofactor>
</comment>
<dbReference type="NCBIfam" id="TIGR00196">
    <property type="entry name" value="yjeF_cterm"/>
    <property type="match status" value="1"/>
</dbReference>
<dbReference type="PROSITE" id="PS01050">
    <property type="entry name" value="YJEF_C_2"/>
    <property type="match status" value="1"/>
</dbReference>
<comment type="similarity">
    <text evidence="6">Belongs to the NnrD/CARKD family.</text>
</comment>
<protein>
    <recommendedName>
        <fullName evidence="6">ADP-dependent (S)-NAD(P)H-hydrate dehydratase</fullName>
        <ecNumber evidence="6">4.2.1.136</ecNumber>
    </recommendedName>
    <alternativeName>
        <fullName evidence="6">ADP-dependent NAD(P)HX dehydratase</fullName>
    </alternativeName>
</protein>
<keyword evidence="5 6" id="KW-0456">Lyase</keyword>
<dbReference type="InterPro" id="IPR017953">
    <property type="entry name" value="Carbohydrate_kinase_pred_CS"/>
</dbReference>
<dbReference type="PROSITE" id="PS01049">
    <property type="entry name" value="YJEF_C_1"/>
    <property type="match status" value="1"/>
</dbReference>
<accession>A0ABW4DKI7</accession>
<dbReference type="CDD" id="cd01171">
    <property type="entry name" value="YXKO-related"/>
    <property type="match status" value="1"/>
</dbReference>
<keyword evidence="9" id="KW-1185">Reference proteome</keyword>
<organism evidence="8 9">
    <name type="scientific">Lapidilactobacillus mulanensis</name>
    <dbReference type="NCBI Taxonomy" id="2485999"/>
    <lineage>
        <taxon>Bacteria</taxon>
        <taxon>Bacillati</taxon>
        <taxon>Bacillota</taxon>
        <taxon>Bacilli</taxon>
        <taxon>Lactobacillales</taxon>
        <taxon>Lactobacillaceae</taxon>
        <taxon>Lapidilactobacillus</taxon>
    </lineage>
</organism>
<dbReference type="InterPro" id="IPR029056">
    <property type="entry name" value="Ribokinase-like"/>
</dbReference>
<feature type="binding site" evidence="6">
    <location>
        <position position="58"/>
    </location>
    <ligand>
        <name>(6S)-NADPHX</name>
        <dbReference type="ChEBI" id="CHEBI:64076"/>
    </ligand>
</feature>
<feature type="binding site" evidence="6">
    <location>
        <position position="119"/>
    </location>
    <ligand>
        <name>(6S)-NADPHX</name>
        <dbReference type="ChEBI" id="CHEBI:64076"/>
    </ligand>
</feature>
<dbReference type="Gene3D" id="3.40.1190.20">
    <property type="match status" value="1"/>
</dbReference>
<feature type="binding site" evidence="6">
    <location>
        <position position="238"/>
    </location>
    <ligand>
        <name>(6S)-NADPHX</name>
        <dbReference type="ChEBI" id="CHEBI:64076"/>
    </ligand>
</feature>
<dbReference type="SUPFAM" id="SSF53613">
    <property type="entry name" value="Ribokinase-like"/>
    <property type="match status" value="1"/>
</dbReference>
<dbReference type="Proteomes" id="UP001597244">
    <property type="component" value="Unassembled WGS sequence"/>
</dbReference>
<keyword evidence="1 6" id="KW-0547">Nucleotide-binding</keyword>
<evidence type="ECO:0000256" key="4">
    <source>
        <dbReference type="ARBA" id="ARBA00023027"/>
    </source>
</evidence>
<name>A0ABW4DKI7_9LACO</name>
<dbReference type="EMBL" id="JBHTOF010000025">
    <property type="protein sequence ID" value="MFD1465187.1"/>
    <property type="molecule type" value="Genomic_DNA"/>
</dbReference>
<evidence type="ECO:0000313" key="9">
    <source>
        <dbReference type="Proteomes" id="UP001597244"/>
    </source>
</evidence>
<dbReference type="PANTHER" id="PTHR12592:SF0">
    <property type="entry name" value="ATP-DEPENDENT (S)-NAD(P)H-HYDRATE DEHYDRATASE"/>
    <property type="match status" value="1"/>
</dbReference>
<comment type="catalytic activity">
    <reaction evidence="6">
        <text>(6S)-NADPHX + ADP = AMP + phosphate + NADPH + H(+)</text>
        <dbReference type="Rhea" id="RHEA:32235"/>
        <dbReference type="ChEBI" id="CHEBI:15378"/>
        <dbReference type="ChEBI" id="CHEBI:43474"/>
        <dbReference type="ChEBI" id="CHEBI:57783"/>
        <dbReference type="ChEBI" id="CHEBI:64076"/>
        <dbReference type="ChEBI" id="CHEBI:456215"/>
        <dbReference type="ChEBI" id="CHEBI:456216"/>
        <dbReference type="EC" id="4.2.1.136"/>
    </reaction>
</comment>
<evidence type="ECO:0000256" key="5">
    <source>
        <dbReference type="ARBA" id="ARBA00023239"/>
    </source>
</evidence>
<keyword evidence="3 6" id="KW-0521">NADP</keyword>
<comment type="caution">
    <text evidence="8">The sequence shown here is derived from an EMBL/GenBank/DDBJ whole genome shotgun (WGS) entry which is preliminary data.</text>
</comment>
<dbReference type="HAMAP" id="MF_01965">
    <property type="entry name" value="NADHX_dehydratase"/>
    <property type="match status" value="1"/>
</dbReference>
<evidence type="ECO:0000256" key="3">
    <source>
        <dbReference type="ARBA" id="ARBA00022857"/>
    </source>
</evidence>
<comment type="subunit">
    <text evidence="6">Homotetramer.</text>
</comment>
<gene>
    <name evidence="6" type="primary">nnrD</name>
    <name evidence="8" type="ORF">ACFQ4L_03675</name>
</gene>
<sequence length="298" mass="31882">MIFRAKIKLTDPQIGADQMIPVTEQILKKVITPRPAESHKGNYGRVVVIAGSHTYGGAGIMSASAALYAGAGLITLISDLVNRTALHAQHPEIMFADWTDQKLVTQLIDGANVIVIGPGLGLDNQAQELLTLTLSQVINAQTLILDGSALTLLSQTPEKKIQSDAQLILTPHQEEWHRLSGLNIAEQTPAKNQEVLAAKFPESTILVLKQHHTQTYADGQIYENTSGSPAMATGGMGDTLTGIIAALVAQFKQPVDATVTAVYLHGLAGQVLAETQYVALPSQLILELPVLMAKYSLK</sequence>